<gene>
    <name evidence="2" type="ORF">CERZMDRAFT_87847</name>
</gene>
<name>A0A6A6F6Q4_9PEZI</name>
<evidence type="ECO:0000313" key="2">
    <source>
        <dbReference type="EMBL" id="KAF2208281.1"/>
    </source>
</evidence>
<dbReference type="Proteomes" id="UP000799539">
    <property type="component" value="Unassembled WGS sequence"/>
</dbReference>
<dbReference type="EMBL" id="ML992695">
    <property type="protein sequence ID" value="KAF2208281.1"/>
    <property type="molecule type" value="Genomic_DNA"/>
</dbReference>
<sequence length="120" mass="13605">MSYVNITRSSARSWKAKRSTRLETGRTTEDRATLLSTLEIDPIRDEVFRWPRPIDALYLQLTCRGLIPKEDMSYSNSLSQIDPSLCQNARESESPAIRFISSVESPKVQKHPHAEGADPT</sequence>
<feature type="region of interest" description="Disordered" evidence="1">
    <location>
        <begin position="101"/>
        <end position="120"/>
    </location>
</feature>
<dbReference type="AlphaFoldDB" id="A0A6A6F6Q4"/>
<reference evidence="2" key="1">
    <citation type="journal article" date="2020" name="Stud. Mycol.">
        <title>101 Dothideomycetes genomes: a test case for predicting lifestyles and emergence of pathogens.</title>
        <authorList>
            <person name="Haridas S."/>
            <person name="Albert R."/>
            <person name="Binder M."/>
            <person name="Bloem J."/>
            <person name="Labutti K."/>
            <person name="Salamov A."/>
            <person name="Andreopoulos B."/>
            <person name="Baker S."/>
            <person name="Barry K."/>
            <person name="Bills G."/>
            <person name="Bluhm B."/>
            <person name="Cannon C."/>
            <person name="Castanera R."/>
            <person name="Culley D."/>
            <person name="Daum C."/>
            <person name="Ezra D."/>
            <person name="Gonzalez J."/>
            <person name="Henrissat B."/>
            <person name="Kuo A."/>
            <person name="Liang C."/>
            <person name="Lipzen A."/>
            <person name="Lutzoni F."/>
            <person name="Magnuson J."/>
            <person name="Mondo S."/>
            <person name="Nolan M."/>
            <person name="Ohm R."/>
            <person name="Pangilinan J."/>
            <person name="Park H.-J."/>
            <person name="Ramirez L."/>
            <person name="Alfaro M."/>
            <person name="Sun H."/>
            <person name="Tritt A."/>
            <person name="Yoshinaga Y."/>
            <person name="Zwiers L.-H."/>
            <person name="Turgeon B."/>
            <person name="Goodwin S."/>
            <person name="Spatafora J."/>
            <person name="Crous P."/>
            <person name="Grigoriev I."/>
        </authorList>
    </citation>
    <scope>NUCLEOTIDE SEQUENCE</scope>
    <source>
        <strain evidence="2">SCOH1-5</strain>
    </source>
</reference>
<organism evidence="2 3">
    <name type="scientific">Cercospora zeae-maydis SCOH1-5</name>
    <dbReference type="NCBI Taxonomy" id="717836"/>
    <lineage>
        <taxon>Eukaryota</taxon>
        <taxon>Fungi</taxon>
        <taxon>Dikarya</taxon>
        <taxon>Ascomycota</taxon>
        <taxon>Pezizomycotina</taxon>
        <taxon>Dothideomycetes</taxon>
        <taxon>Dothideomycetidae</taxon>
        <taxon>Mycosphaerellales</taxon>
        <taxon>Mycosphaerellaceae</taxon>
        <taxon>Cercospora</taxon>
    </lineage>
</organism>
<evidence type="ECO:0000256" key="1">
    <source>
        <dbReference type="SAM" id="MobiDB-lite"/>
    </source>
</evidence>
<accession>A0A6A6F6Q4</accession>
<dbReference type="OrthoDB" id="3817216at2759"/>
<evidence type="ECO:0000313" key="3">
    <source>
        <dbReference type="Proteomes" id="UP000799539"/>
    </source>
</evidence>
<keyword evidence="3" id="KW-1185">Reference proteome</keyword>
<proteinExistence type="predicted"/>
<protein>
    <submittedName>
        <fullName evidence="2">Uncharacterized protein</fullName>
    </submittedName>
</protein>